<dbReference type="AlphaFoldDB" id="A0A4P9XG04"/>
<dbReference type="InterPro" id="IPR035940">
    <property type="entry name" value="CAP_sf"/>
</dbReference>
<reference evidence="2" key="1">
    <citation type="journal article" date="2018" name="Nat. Microbiol.">
        <title>Leveraging single-cell genomics to expand the fungal tree of life.</title>
        <authorList>
            <person name="Ahrendt S.R."/>
            <person name="Quandt C.A."/>
            <person name="Ciobanu D."/>
            <person name="Clum A."/>
            <person name="Salamov A."/>
            <person name="Andreopoulos B."/>
            <person name="Cheng J.F."/>
            <person name="Woyke T."/>
            <person name="Pelin A."/>
            <person name="Henrissat B."/>
            <person name="Reynolds N.K."/>
            <person name="Benny G.L."/>
            <person name="Smith M.E."/>
            <person name="James T.Y."/>
            <person name="Grigoriev I.V."/>
        </authorList>
    </citation>
    <scope>NUCLEOTIDE SEQUENCE [LARGE SCALE GENOMIC DNA]</scope>
    <source>
        <strain evidence="2">RSA 1356</strain>
    </source>
</reference>
<organism evidence="1 2">
    <name type="scientific">Thamnocephalis sphaerospora</name>
    <dbReference type="NCBI Taxonomy" id="78915"/>
    <lineage>
        <taxon>Eukaryota</taxon>
        <taxon>Fungi</taxon>
        <taxon>Fungi incertae sedis</taxon>
        <taxon>Zoopagomycota</taxon>
        <taxon>Zoopagomycotina</taxon>
        <taxon>Zoopagomycetes</taxon>
        <taxon>Zoopagales</taxon>
        <taxon>Sigmoideomycetaceae</taxon>
        <taxon>Thamnocephalis</taxon>
    </lineage>
</organism>
<evidence type="ECO:0000313" key="2">
    <source>
        <dbReference type="Proteomes" id="UP000271241"/>
    </source>
</evidence>
<proteinExistence type="predicted"/>
<dbReference type="EMBL" id="KZ993652">
    <property type="protein sequence ID" value="RKP04534.1"/>
    <property type="molecule type" value="Genomic_DNA"/>
</dbReference>
<evidence type="ECO:0008006" key="3">
    <source>
        <dbReference type="Google" id="ProtNLM"/>
    </source>
</evidence>
<dbReference type="PANTHER" id="PTHR31157">
    <property type="entry name" value="SCP DOMAIN-CONTAINING PROTEIN"/>
    <property type="match status" value="1"/>
</dbReference>
<accession>A0A4P9XG04</accession>
<evidence type="ECO:0000313" key="1">
    <source>
        <dbReference type="EMBL" id="RKP04534.1"/>
    </source>
</evidence>
<keyword evidence="2" id="KW-1185">Reference proteome</keyword>
<dbReference type="Proteomes" id="UP000271241">
    <property type="component" value="Unassembled WGS sequence"/>
</dbReference>
<sequence length="55" mass="6246">MKNWMQSPGHRRNILGSFVHFGSAVAYSQSQVPYYTQDFGTSEGKARIIHYPVCP</sequence>
<name>A0A4P9XG04_9FUNG</name>
<gene>
    <name evidence="1" type="ORF">THASP1DRAFT_33691</name>
</gene>
<protein>
    <recommendedName>
        <fullName evidence="3">SCP domain-containing protein</fullName>
    </recommendedName>
</protein>
<dbReference type="CDD" id="cd05379">
    <property type="entry name" value="CAP_bacterial"/>
    <property type="match status" value="1"/>
</dbReference>
<dbReference type="Gene3D" id="3.40.33.10">
    <property type="entry name" value="CAP"/>
    <property type="match status" value="1"/>
</dbReference>
<dbReference type="PANTHER" id="PTHR31157:SF1">
    <property type="entry name" value="SCP DOMAIN-CONTAINING PROTEIN"/>
    <property type="match status" value="1"/>
</dbReference>
<dbReference type="OrthoDB" id="568194at2759"/>